<protein>
    <submittedName>
        <fullName evidence="2">Sulfotransferase</fullName>
    </submittedName>
</protein>
<dbReference type="Pfam" id="PF13469">
    <property type="entry name" value="Sulfotransfer_3"/>
    <property type="match status" value="1"/>
</dbReference>
<dbReference type="Gene3D" id="3.40.50.300">
    <property type="entry name" value="P-loop containing nucleotide triphosphate hydrolases"/>
    <property type="match status" value="1"/>
</dbReference>
<sequence>MSSLGAVMDPAGQPRKPGALCIGAQKAGTSWLAQMLGQHPQIWIPPFKEVQYFNHLFIPEHRKWIGWHYRQKPQEIRDRHAKRGIPVPPELETYLQALTRGKMFHNQWYKRVFAPAPGVAMPMDFTPEYSTLPDEGVDYVANFLPRAKVIYLIRHPVDRAVSQLRMNLAREGRRPATLADWMAEIENPVLHDRGDYASYLPRWQARYPDMLVLPFGRVSRDPQAVMDAVEAYLGIGPYLYAHITDKVFANRNPVQPPAQAVAALTDRMAPQLAFLEAHLGADFLAETR</sequence>
<proteinExistence type="predicted"/>
<keyword evidence="1" id="KW-0808">Transferase</keyword>
<dbReference type="SUPFAM" id="SSF52540">
    <property type="entry name" value="P-loop containing nucleoside triphosphate hydrolases"/>
    <property type="match status" value="1"/>
</dbReference>
<evidence type="ECO:0000313" key="2">
    <source>
        <dbReference type="EMBL" id="MCZ0960475.1"/>
    </source>
</evidence>
<dbReference type="EMBL" id="JAPTYD010000002">
    <property type="protein sequence ID" value="MCZ0960475.1"/>
    <property type="molecule type" value="Genomic_DNA"/>
</dbReference>
<reference evidence="2" key="1">
    <citation type="submission" date="2022-12" db="EMBL/GenBank/DDBJ databases">
        <title>Paracoccus sp. EF6 isolated from a lake water.</title>
        <authorList>
            <person name="Liu H."/>
        </authorList>
    </citation>
    <scope>NUCLEOTIDE SEQUENCE</scope>
    <source>
        <strain evidence="2">EF6</strain>
    </source>
</reference>
<dbReference type="Proteomes" id="UP001149822">
    <property type="component" value="Unassembled WGS sequence"/>
</dbReference>
<dbReference type="RefSeq" id="WP_268940476.1">
    <property type="nucleotide sequence ID" value="NZ_JAPTYD010000002.1"/>
</dbReference>
<gene>
    <name evidence="2" type="ORF">OU682_02440</name>
</gene>
<evidence type="ECO:0000313" key="3">
    <source>
        <dbReference type="Proteomes" id="UP001149822"/>
    </source>
</evidence>
<dbReference type="PANTHER" id="PTHR10605:SF56">
    <property type="entry name" value="BIFUNCTIONAL HEPARAN SULFATE N-DEACETYLASE_N-SULFOTRANSFERASE"/>
    <property type="match status" value="1"/>
</dbReference>
<dbReference type="InterPro" id="IPR037359">
    <property type="entry name" value="NST/OST"/>
</dbReference>
<dbReference type="PANTHER" id="PTHR10605">
    <property type="entry name" value="HEPARAN SULFATE SULFOTRANSFERASE"/>
    <property type="match status" value="1"/>
</dbReference>
<name>A0ABT4J036_9RHOB</name>
<organism evidence="2 3">
    <name type="scientific">Paracoccus benzoatiresistens</name>
    <dbReference type="NCBI Taxonomy" id="2997341"/>
    <lineage>
        <taxon>Bacteria</taxon>
        <taxon>Pseudomonadati</taxon>
        <taxon>Pseudomonadota</taxon>
        <taxon>Alphaproteobacteria</taxon>
        <taxon>Rhodobacterales</taxon>
        <taxon>Paracoccaceae</taxon>
        <taxon>Paracoccus</taxon>
    </lineage>
</organism>
<accession>A0ABT4J036</accession>
<dbReference type="InterPro" id="IPR027417">
    <property type="entry name" value="P-loop_NTPase"/>
</dbReference>
<keyword evidence="3" id="KW-1185">Reference proteome</keyword>
<evidence type="ECO:0000256" key="1">
    <source>
        <dbReference type="ARBA" id="ARBA00022679"/>
    </source>
</evidence>
<comment type="caution">
    <text evidence="2">The sequence shown here is derived from an EMBL/GenBank/DDBJ whole genome shotgun (WGS) entry which is preliminary data.</text>
</comment>